<dbReference type="Proteomes" id="UP000235387">
    <property type="component" value="Unassembled WGS sequence"/>
</dbReference>
<feature type="transmembrane region" description="Helical" evidence="1">
    <location>
        <begin position="256"/>
        <end position="275"/>
    </location>
</feature>
<feature type="domain" description="Virulence factor membrane-bound polymerase C-terminal" evidence="2">
    <location>
        <begin position="397"/>
        <end position="546"/>
    </location>
</feature>
<feature type="transmembrane region" description="Helical" evidence="1">
    <location>
        <begin position="373"/>
        <end position="391"/>
    </location>
</feature>
<keyword evidence="1" id="KW-1133">Transmembrane helix</keyword>
<feature type="transmembrane region" description="Helical" evidence="1">
    <location>
        <begin position="337"/>
        <end position="361"/>
    </location>
</feature>
<feature type="transmembrane region" description="Helical" evidence="1">
    <location>
        <begin position="49"/>
        <end position="69"/>
    </location>
</feature>
<feature type="transmembrane region" description="Helical" evidence="1">
    <location>
        <begin position="230"/>
        <end position="249"/>
    </location>
</feature>
<accession>A0A2N7LCQ5</accession>
<proteinExistence type="predicted"/>
<keyword evidence="3" id="KW-0436">Ligase</keyword>
<protein>
    <submittedName>
        <fullName evidence="3">Lipid A core--O-antigen ligase</fullName>
    </submittedName>
</protein>
<keyword evidence="1" id="KW-0472">Membrane</keyword>
<dbReference type="GO" id="GO:0016874">
    <property type="term" value="F:ligase activity"/>
    <property type="evidence" value="ECO:0007669"/>
    <property type="project" value="UniProtKB-KW"/>
</dbReference>
<reference evidence="4" key="1">
    <citation type="submission" date="2016-07" db="EMBL/GenBank/DDBJ databases">
        <title>Nontailed viruses are major unrecognized killers of bacteria in the ocean.</title>
        <authorList>
            <person name="Kauffman K."/>
            <person name="Hussain F."/>
            <person name="Yang J."/>
            <person name="Arevalo P."/>
            <person name="Brown J."/>
            <person name="Cutler M."/>
            <person name="Kelly L."/>
            <person name="Polz M.F."/>
        </authorList>
    </citation>
    <scope>NUCLEOTIDE SEQUENCE [LARGE SCALE GENOMIC DNA]</scope>
    <source>
        <strain evidence="4">10N.261.45.A10</strain>
    </source>
</reference>
<feature type="transmembrane region" description="Helical" evidence="1">
    <location>
        <begin position="81"/>
        <end position="99"/>
    </location>
</feature>
<dbReference type="EMBL" id="MDAL01000016">
    <property type="protein sequence ID" value="PMN93104.1"/>
    <property type="molecule type" value="Genomic_DNA"/>
</dbReference>
<feature type="transmembrane region" description="Helical" evidence="1">
    <location>
        <begin position="135"/>
        <end position="153"/>
    </location>
</feature>
<feature type="transmembrane region" description="Helical" evidence="1">
    <location>
        <begin position="426"/>
        <end position="448"/>
    </location>
</feature>
<evidence type="ECO:0000256" key="1">
    <source>
        <dbReference type="SAM" id="Phobius"/>
    </source>
</evidence>
<evidence type="ECO:0000313" key="3">
    <source>
        <dbReference type="EMBL" id="PMN93104.1"/>
    </source>
</evidence>
<gene>
    <name evidence="3" type="ORF">BCT23_03895</name>
</gene>
<evidence type="ECO:0000259" key="2">
    <source>
        <dbReference type="Pfam" id="PF11846"/>
    </source>
</evidence>
<feature type="transmembrane region" description="Helical" evidence="1">
    <location>
        <begin position="105"/>
        <end position="123"/>
    </location>
</feature>
<comment type="caution">
    <text evidence="3">The sequence shown here is derived from an EMBL/GenBank/DDBJ whole genome shotgun (WGS) entry which is preliminary data.</text>
</comment>
<feature type="transmembrane region" description="Helical" evidence="1">
    <location>
        <begin position="173"/>
        <end position="196"/>
    </location>
</feature>
<dbReference type="Pfam" id="PF11846">
    <property type="entry name" value="Wzy_C_2"/>
    <property type="match status" value="1"/>
</dbReference>
<dbReference type="InterPro" id="IPR021797">
    <property type="entry name" value="Wzy_C_2"/>
</dbReference>
<feature type="transmembrane region" description="Helical" evidence="1">
    <location>
        <begin position="205"/>
        <end position="224"/>
    </location>
</feature>
<evidence type="ECO:0000313" key="4">
    <source>
        <dbReference type="Proteomes" id="UP000235387"/>
    </source>
</evidence>
<sequence length="566" mass="62895">MSTTRTPFHWPSKVASKPLVKPVLIVLATLFLLCFPLNQIPLSVTGIQHPAISTSFMLSIAMICFGGLEVARQHRFSLTKLTGWIALSALLAVLPAFYLHADTSAALWHTGLALLSLLLFITLQQFSFNHVQRQYLLWLPLIAGWIFALPFVVPPLIEAFEHDAPYFLTVQRVGIAKNTTAMVLLTALALSAYLLARTRAYKRTIISQHIVLLLTPLLCITALMALREPWLITFTLLMIALAQPFLFRFSPKLHHGLWNLVVFAAFVIAGQANWLPTSALFAERFSPNEWQLLAQTTALAKTAHFEGVGLGQLTLAQLQFGLSQGNTLPIDTPYPSWLVATITEGGIAIWGSFALLGGLIIKRIADAPGGTRLMLTAIILPSIVGIAATSFVSTNPVLALLFVVLVYWIDNLSARYERINLTRVKLLAIGSTTLLASSICLVVSSIYLGEQALRTYDISDNKLTQYQTHPWWTSFYQQEAGKRAFLENVEHNDKRAQTTYLREQIRHLSTRPAAEGYQSLIELALLTGDREIAKQIQQEASALFPYVTFQPNFSHFEESEPDAEKS</sequence>
<name>A0A2N7LCQ5_9GAMM</name>
<dbReference type="AlphaFoldDB" id="A0A2N7LCQ5"/>
<keyword evidence="1" id="KW-0812">Transmembrane</keyword>
<feature type="transmembrane region" description="Helical" evidence="1">
    <location>
        <begin position="397"/>
        <end position="414"/>
    </location>
</feature>
<organism evidence="3 4">
    <name type="scientific">Enterovibrio norvegicus</name>
    <dbReference type="NCBI Taxonomy" id="188144"/>
    <lineage>
        <taxon>Bacteria</taxon>
        <taxon>Pseudomonadati</taxon>
        <taxon>Pseudomonadota</taxon>
        <taxon>Gammaproteobacteria</taxon>
        <taxon>Vibrionales</taxon>
        <taxon>Vibrionaceae</taxon>
        <taxon>Enterovibrio</taxon>
    </lineage>
</organism>